<dbReference type="Gene3D" id="3.40.50.10330">
    <property type="entry name" value="Probable inorganic polyphosphate/atp-NAD kinase, domain 1"/>
    <property type="match status" value="1"/>
</dbReference>
<feature type="domain" description="DAGKc" evidence="1">
    <location>
        <begin position="101"/>
        <end position="252"/>
    </location>
</feature>
<sequence>YHHIRVAEVLGCWLCPRCSHSCCHYAHPTAPDTTTSPTPLTVAHCKHSLRGTSGAGLTLEYCERGRKLEWRPRAVALVHAAGDVVVAWYQAIWALLHGLPQRPKRVLVIINPEGGKRCAHNVYAKKVAPLFRRAALHATVVQTQYRGHGRELVENGTGMDLVDGVVAVGGDGLVNELVMGLLMVSIRRAGVDPHDPQVTLPTTHLRLGIIPGGSTDAMCHGTHGTSDVITAALHIIMGDSRCVDVAAIYRNGQFQNVATTMVSYGYFGDLLKTSEQWRKLGPTRYLVSGFLQFMRNRSYEGQLKVLTPANPLAQPYDMNGCCHECSVCDKAAMAAPAAGQWLKFTGRWSVVTSAVMSCACRLSPYGVSPSAHLGDGCTDLILVSGGSRCRILSYLFRTAYTGNAVSLDHVNIHRVQEVHFTPKPTGAKSQWNCDGEQLTEPALKL</sequence>
<dbReference type="EMBL" id="JARKIK010000013">
    <property type="protein sequence ID" value="KAK8748287.1"/>
    <property type="molecule type" value="Genomic_DNA"/>
</dbReference>
<dbReference type="InterPro" id="IPR050187">
    <property type="entry name" value="Lipid_Phosphate_FormReg"/>
</dbReference>
<dbReference type="SMART" id="SM00046">
    <property type="entry name" value="DAGKc"/>
    <property type="match status" value="1"/>
</dbReference>
<dbReference type="GO" id="GO:0001729">
    <property type="term" value="F:ceramide kinase activity"/>
    <property type="evidence" value="ECO:0007669"/>
    <property type="project" value="TreeGrafter"/>
</dbReference>
<dbReference type="PANTHER" id="PTHR12358">
    <property type="entry name" value="SPHINGOSINE KINASE"/>
    <property type="match status" value="1"/>
</dbReference>
<evidence type="ECO:0000313" key="3">
    <source>
        <dbReference type="Proteomes" id="UP001445076"/>
    </source>
</evidence>
<dbReference type="GO" id="GO:0016020">
    <property type="term" value="C:membrane"/>
    <property type="evidence" value="ECO:0007669"/>
    <property type="project" value="GOC"/>
</dbReference>
<dbReference type="Proteomes" id="UP001445076">
    <property type="component" value="Unassembled WGS sequence"/>
</dbReference>
<dbReference type="InterPro" id="IPR017438">
    <property type="entry name" value="ATP-NAD_kinase_N"/>
</dbReference>
<proteinExistence type="predicted"/>
<dbReference type="PROSITE" id="PS50146">
    <property type="entry name" value="DAGK"/>
    <property type="match status" value="1"/>
</dbReference>
<organism evidence="2 3">
    <name type="scientific">Cherax quadricarinatus</name>
    <name type="common">Australian red claw crayfish</name>
    <dbReference type="NCBI Taxonomy" id="27406"/>
    <lineage>
        <taxon>Eukaryota</taxon>
        <taxon>Metazoa</taxon>
        <taxon>Ecdysozoa</taxon>
        <taxon>Arthropoda</taxon>
        <taxon>Crustacea</taxon>
        <taxon>Multicrustacea</taxon>
        <taxon>Malacostraca</taxon>
        <taxon>Eumalacostraca</taxon>
        <taxon>Eucarida</taxon>
        <taxon>Decapoda</taxon>
        <taxon>Pleocyemata</taxon>
        <taxon>Astacidea</taxon>
        <taxon>Parastacoidea</taxon>
        <taxon>Parastacidae</taxon>
        <taxon>Cherax</taxon>
    </lineage>
</organism>
<dbReference type="GO" id="GO:0006672">
    <property type="term" value="P:ceramide metabolic process"/>
    <property type="evidence" value="ECO:0007669"/>
    <property type="project" value="TreeGrafter"/>
</dbReference>
<dbReference type="Gene3D" id="2.60.200.40">
    <property type="match status" value="1"/>
</dbReference>
<dbReference type="Pfam" id="PF19280">
    <property type="entry name" value="CERK_C"/>
    <property type="match status" value="1"/>
</dbReference>
<dbReference type="InterPro" id="IPR045363">
    <property type="entry name" value="CERK_C"/>
</dbReference>
<comment type="caution">
    <text evidence="2">The sequence shown here is derived from an EMBL/GenBank/DDBJ whole genome shotgun (WGS) entry which is preliminary data.</text>
</comment>
<name>A0AAW0Y976_CHEQU</name>
<accession>A0AAW0Y976</accession>
<protein>
    <recommendedName>
        <fullName evidence="1">DAGKc domain-containing protein</fullName>
    </recommendedName>
</protein>
<dbReference type="Pfam" id="PF00781">
    <property type="entry name" value="DAGK_cat"/>
    <property type="match status" value="1"/>
</dbReference>
<keyword evidence="3" id="KW-1185">Reference proteome</keyword>
<dbReference type="InterPro" id="IPR016064">
    <property type="entry name" value="NAD/diacylglycerol_kinase_sf"/>
</dbReference>
<dbReference type="InterPro" id="IPR001206">
    <property type="entry name" value="Diacylglycerol_kinase_cat_dom"/>
</dbReference>
<gene>
    <name evidence="2" type="ORF">OTU49_016408</name>
</gene>
<reference evidence="2 3" key="1">
    <citation type="journal article" date="2024" name="BMC Genomics">
        <title>Genome assembly of redclaw crayfish (Cherax quadricarinatus) provides insights into its immune adaptation and hypoxia tolerance.</title>
        <authorList>
            <person name="Liu Z."/>
            <person name="Zheng J."/>
            <person name="Li H."/>
            <person name="Fang K."/>
            <person name="Wang S."/>
            <person name="He J."/>
            <person name="Zhou D."/>
            <person name="Weng S."/>
            <person name="Chi M."/>
            <person name="Gu Z."/>
            <person name="He J."/>
            <person name="Li F."/>
            <person name="Wang M."/>
        </authorList>
    </citation>
    <scope>NUCLEOTIDE SEQUENCE [LARGE SCALE GENOMIC DNA]</scope>
    <source>
        <strain evidence="2">ZL_2023a</strain>
    </source>
</reference>
<dbReference type="PANTHER" id="PTHR12358:SF111">
    <property type="entry name" value="CERAMIDE KINASE, ISOFORM A"/>
    <property type="match status" value="1"/>
</dbReference>
<evidence type="ECO:0000259" key="1">
    <source>
        <dbReference type="PROSITE" id="PS50146"/>
    </source>
</evidence>
<feature type="non-terminal residue" evidence="2">
    <location>
        <position position="445"/>
    </location>
</feature>
<feature type="non-terminal residue" evidence="2">
    <location>
        <position position="1"/>
    </location>
</feature>
<dbReference type="SUPFAM" id="SSF111331">
    <property type="entry name" value="NAD kinase/diacylglycerol kinase-like"/>
    <property type="match status" value="1"/>
</dbReference>
<evidence type="ECO:0000313" key="2">
    <source>
        <dbReference type="EMBL" id="KAK8748287.1"/>
    </source>
</evidence>
<dbReference type="AlphaFoldDB" id="A0AAW0Y976"/>